<protein>
    <recommendedName>
        <fullName evidence="3">Structural maintenance of chromosomes protein 4</fullName>
    </recommendedName>
</protein>
<dbReference type="InterPro" id="IPR003395">
    <property type="entry name" value="RecF/RecN/SMC_N"/>
</dbReference>
<dbReference type="Pfam" id="PF02463">
    <property type="entry name" value="SMC_N"/>
    <property type="match status" value="1"/>
</dbReference>
<name>A0A3P8L9U7_9TREM</name>
<evidence type="ECO:0000256" key="7">
    <source>
        <dbReference type="ARBA" id="ARBA00022840"/>
    </source>
</evidence>
<dbReference type="PANTHER" id="PTHR18937">
    <property type="entry name" value="STRUCTURAL MAINTENANCE OF CHROMOSOMES SMC FAMILY MEMBER"/>
    <property type="match status" value="1"/>
</dbReference>
<organism evidence="14 15">
    <name type="scientific">Echinostoma caproni</name>
    <dbReference type="NCBI Taxonomy" id="27848"/>
    <lineage>
        <taxon>Eukaryota</taxon>
        <taxon>Metazoa</taxon>
        <taxon>Spiralia</taxon>
        <taxon>Lophotrochozoa</taxon>
        <taxon>Platyhelminthes</taxon>
        <taxon>Trematoda</taxon>
        <taxon>Digenea</taxon>
        <taxon>Plagiorchiida</taxon>
        <taxon>Echinostomata</taxon>
        <taxon>Echinostomatoidea</taxon>
        <taxon>Echinostomatidae</taxon>
        <taxon>Echinostoma</taxon>
    </lineage>
</organism>
<keyword evidence="11" id="KW-0131">Cell cycle</keyword>
<reference evidence="14 15" key="1">
    <citation type="submission" date="2018-11" db="EMBL/GenBank/DDBJ databases">
        <authorList>
            <consortium name="Pathogen Informatics"/>
        </authorList>
    </citation>
    <scope>NUCLEOTIDE SEQUENCE [LARGE SCALE GENOMIC DNA]</scope>
    <source>
        <strain evidence="14 15">Egypt</strain>
    </source>
</reference>
<evidence type="ECO:0000256" key="5">
    <source>
        <dbReference type="ARBA" id="ARBA00022741"/>
    </source>
</evidence>
<keyword evidence="8" id="KW-0175">Coiled coil</keyword>
<keyword evidence="9" id="KW-0226">DNA condensation</keyword>
<dbReference type="GO" id="GO:0007076">
    <property type="term" value="P:mitotic chromosome condensation"/>
    <property type="evidence" value="ECO:0007669"/>
    <property type="project" value="TreeGrafter"/>
</dbReference>
<proteinExistence type="inferred from homology"/>
<evidence type="ECO:0000256" key="12">
    <source>
        <dbReference type="SAM" id="MobiDB-lite"/>
    </source>
</evidence>
<dbReference type="FunFam" id="3.40.50.300:FF:000481">
    <property type="entry name" value="Structural maintenance of chromosomes 4"/>
    <property type="match status" value="1"/>
</dbReference>
<dbReference type="AlphaFoldDB" id="A0A3P8L9U7"/>
<dbReference type="GO" id="GO:0005524">
    <property type="term" value="F:ATP binding"/>
    <property type="evidence" value="ECO:0007669"/>
    <property type="project" value="UniProtKB-KW"/>
</dbReference>
<keyword evidence="5" id="KW-0547">Nucleotide-binding</keyword>
<keyword evidence="7" id="KW-0067">ATP-binding</keyword>
<evidence type="ECO:0000313" key="14">
    <source>
        <dbReference type="EMBL" id="VDP94333.1"/>
    </source>
</evidence>
<evidence type="ECO:0000256" key="6">
    <source>
        <dbReference type="ARBA" id="ARBA00022776"/>
    </source>
</evidence>
<dbReference type="GO" id="GO:0051301">
    <property type="term" value="P:cell division"/>
    <property type="evidence" value="ECO:0007669"/>
    <property type="project" value="UniProtKB-KW"/>
</dbReference>
<sequence>MAELQKAETMARRNVAHFETEVSQATSKARYWQREIRGLRLHRIDDDDDVDEDEDNRDTDKPQDSDADQPSSSQIADGLTQTAPSQPEADGTISSPSGLKKRRGRSTDLPAYTVEQLQESTSCGQAMIESPHWSILRRALNNEIRSRAEEEEVLSVDTQEMKLLEERIASMAPNMAAIEEFRRKAEIYLTRVSELNQVTSVLAEQRKLMDDAKAKRLSEFLDGFHSITAKLKEMYQMITQGGDAELELIDSLDPFSEGIVFSVRPPKKSWKNIANLSGGEKTLSSLALVFALHHYKPTPLYVMDEIDAALDFKNVSIVGNYLKERTKNAQFIVISLRNNMFELSDRLIGIYKTFNITKTITLDPGPLMDRLSKLVVRVATVHGREKDLMEYQQQLQSQRQQQQQQQEQQPQPSSQMTTIPHQAYDAPDSQPVHPSGPHFFEDQAPDCPIKISDVSGEGTLNIDSVYHIFRYRVRAVSLLFTAN</sequence>
<dbReference type="OrthoDB" id="5575062at2759"/>
<evidence type="ECO:0000256" key="2">
    <source>
        <dbReference type="ARBA" id="ARBA00006005"/>
    </source>
</evidence>
<dbReference type="GO" id="GO:0005634">
    <property type="term" value="C:nucleus"/>
    <property type="evidence" value="ECO:0007669"/>
    <property type="project" value="UniProtKB-SubCell"/>
</dbReference>
<evidence type="ECO:0000259" key="13">
    <source>
        <dbReference type="Pfam" id="PF02463"/>
    </source>
</evidence>
<evidence type="ECO:0000256" key="10">
    <source>
        <dbReference type="ARBA" id="ARBA00023242"/>
    </source>
</evidence>
<evidence type="ECO:0000256" key="9">
    <source>
        <dbReference type="ARBA" id="ARBA00023067"/>
    </source>
</evidence>
<feature type="domain" description="RecF/RecN/SMC N-terminal" evidence="13">
    <location>
        <begin position="172"/>
        <end position="354"/>
    </location>
</feature>
<comment type="subcellular location">
    <subcellularLocation>
        <location evidence="1">Nucleus</location>
    </subcellularLocation>
</comment>
<keyword evidence="6" id="KW-0498">Mitosis</keyword>
<dbReference type="Gene3D" id="3.40.50.300">
    <property type="entry name" value="P-loop containing nucleotide triphosphate hydrolases"/>
    <property type="match status" value="1"/>
</dbReference>
<evidence type="ECO:0000256" key="11">
    <source>
        <dbReference type="ARBA" id="ARBA00023306"/>
    </source>
</evidence>
<feature type="compositionally biased region" description="Low complexity" evidence="12">
    <location>
        <begin position="68"/>
        <end position="77"/>
    </location>
</feature>
<keyword evidence="4" id="KW-0132">Cell division</keyword>
<comment type="similarity">
    <text evidence="2">Belongs to the SMC family. SMC4 subfamily.</text>
</comment>
<keyword evidence="15" id="KW-1185">Reference proteome</keyword>
<keyword evidence="10" id="KW-0539">Nucleus</keyword>
<evidence type="ECO:0000256" key="8">
    <source>
        <dbReference type="ARBA" id="ARBA00023054"/>
    </source>
</evidence>
<dbReference type="SUPFAM" id="SSF52540">
    <property type="entry name" value="P-loop containing nucleoside triphosphate hydrolases"/>
    <property type="match status" value="1"/>
</dbReference>
<evidence type="ECO:0000256" key="1">
    <source>
        <dbReference type="ARBA" id="ARBA00004123"/>
    </source>
</evidence>
<evidence type="ECO:0000256" key="3">
    <source>
        <dbReference type="ARBA" id="ARBA00018693"/>
    </source>
</evidence>
<feature type="region of interest" description="Disordered" evidence="12">
    <location>
        <begin position="391"/>
        <end position="447"/>
    </location>
</feature>
<feature type="region of interest" description="Disordered" evidence="12">
    <location>
        <begin position="37"/>
        <end position="106"/>
    </location>
</feature>
<dbReference type="EMBL" id="UZAN01067256">
    <property type="protein sequence ID" value="VDP94333.1"/>
    <property type="molecule type" value="Genomic_DNA"/>
</dbReference>
<dbReference type="GO" id="GO:0000796">
    <property type="term" value="C:condensin complex"/>
    <property type="evidence" value="ECO:0007669"/>
    <property type="project" value="TreeGrafter"/>
</dbReference>
<feature type="compositionally biased region" description="Low complexity" evidence="12">
    <location>
        <begin position="392"/>
        <end position="415"/>
    </location>
</feature>
<dbReference type="InterPro" id="IPR027417">
    <property type="entry name" value="P-loop_NTPase"/>
</dbReference>
<gene>
    <name evidence="14" type="ORF">ECPE_LOCUS17056</name>
</gene>
<evidence type="ECO:0000256" key="4">
    <source>
        <dbReference type="ARBA" id="ARBA00022618"/>
    </source>
</evidence>
<feature type="compositionally biased region" description="Acidic residues" evidence="12">
    <location>
        <begin position="46"/>
        <end position="57"/>
    </location>
</feature>
<dbReference type="PANTHER" id="PTHR18937:SF172">
    <property type="entry name" value="STRUCTURAL MAINTENANCE OF CHROMOSOMES PROTEIN"/>
    <property type="match status" value="1"/>
</dbReference>
<accession>A0A3P8L9U7</accession>
<evidence type="ECO:0000313" key="15">
    <source>
        <dbReference type="Proteomes" id="UP000272942"/>
    </source>
</evidence>
<dbReference type="Proteomes" id="UP000272942">
    <property type="component" value="Unassembled WGS sequence"/>
</dbReference>